<dbReference type="InterPro" id="IPR010964">
    <property type="entry name" value="M20A_pepV-rel"/>
</dbReference>
<dbReference type="NCBIfam" id="TIGR01887">
    <property type="entry name" value="dipeptidaselike"/>
    <property type="match status" value="1"/>
</dbReference>
<dbReference type="PANTHER" id="PTHR43808">
    <property type="entry name" value="ACETYLORNITHINE DEACETYLASE"/>
    <property type="match status" value="1"/>
</dbReference>
<dbReference type="GO" id="GO:0016805">
    <property type="term" value="F:dipeptidase activity"/>
    <property type="evidence" value="ECO:0007669"/>
    <property type="project" value="UniProtKB-KW"/>
</dbReference>
<reference evidence="9" key="1">
    <citation type="submission" date="2019-09" db="EMBL/GenBank/DDBJ databases">
        <title>In-depth cultivation of the pig gut microbiome towards novel bacterial diversity and tailored functional studies.</title>
        <authorList>
            <person name="Wylensek D."/>
            <person name="Hitch T.C.A."/>
            <person name="Clavel T."/>
        </authorList>
    </citation>
    <scope>NUCLEOTIDE SEQUENCE</scope>
    <source>
        <strain evidence="9">RF-744-FAT-WT-3</strain>
    </source>
</reference>
<dbReference type="EMBL" id="VUNB01000007">
    <property type="protein sequence ID" value="MST69665.1"/>
    <property type="molecule type" value="Genomic_DNA"/>
</dbReference>
<evidence type="ECO:0000256" key="5">
    <source>
        <dbReference type="ARBA" id="ARBA00022801"/>
    </source>
</evidence>
<proteinExistence type="inferred from homology"/>
<evidence type="ECO:0000256" key="2">
    <source>
        <dbReference type="ARBA" id="ARBA00006247"/>
    </source>
</evidence>
<dbReference type="AlphaFoldDB" id="A0A6A8M8J0"/>
<evidence type="ECO:0000256" key="6">
    <source>
        <dbReference type="ARBA" id="ARBA00022833"/>
    </source>
</evidence>
<dbReference type="GO" id="GO:0006526">
    <property type="term" value="P:L-arginine biosynthetic process"/>
    <property type="evidence" value="ECO:0007669"/>
    <property type="project" value="TreeGrafter"/>
</dbReference>
<comment type="similarity">
    <text evidence="2">Belongs to the peptidase M20A family.</text>
</comment>
<keyword evidence="5" id="KW-0378">Hydrolase</keyword>
<dbReference type="RefSeq" id="WP_154573126.1">
    <property type="nucleotide sequence ID" value="NZ_VUNB01000007.1"/>
</dbReference>
<evidence type="ECO:0000256" key="8">
    <source>
        <dbReference type="ARBA" id="ARBA00023049"/>
    </source>
</evidence>
<name>A0A6A8M8J0_9FIRM</name>
<accession>A0A6A8M8J0</accession>
<keyword evidence="7" id="KW-0224">Dipeptidase</keyword>
<dbReference type="Gene3D" id="3.40.630.10">
    <property type="entry name" value="Zn peptidases"/>
    <property type="match status" value="2"/>
</dbReference>
<dbReference type="InterPro" id="IPR050072">
    <property type="entry name" value="Peptidase_M20A"/>
</dbReference>
<dbReference type="PROSITE" id="PS00758">
    <property type="entry name" value="ARGE_DAPE_CPG2_1"/>
    <property type="match status" value="1"/>
</dbReference>
<keyword evidence="4" id="KW-0479">Metal-binding</keyword>
<organism evidence="9">
    <name type="scientific">Baileyella intestinalis</name>
    <dbReference type="NCBI Taxonomy" id="2606709"/>
    <lineage>
        <taxon>Bacteria</taxon>
        <taxon>Bacillati</taxon>
        <taxon>Bacillota</taxon>
        <taxon>Clostridia</taxon>
        <taxon>Peptostreptococcales</taxon>
        <taxon>Anaerovoracaceae</taxon>
        <taxon>Baileyella</taxon>
    </lineage>
</organism>
<protein>
    <submittedName>
        <fullName evidence="9">M20 family metallopeptidase</fullName>
    </submittedName>
</protein>
<dbReference type="SUPFAM" id="SSF55031">
    <property type="entry name" value="Bacterial exopeptidase dimerisation domain"/>
    <property type="match status" value="1"/>
</dbReference>
<dbReference type="GO" id="GO:0008270">
    <property type="term" value="F:zinc ion binding"/>
    <property type="evidence" value="ECO:0007669"/>
    <property type="project" value="InterPro"/>
</dbReference>
<keyword evidence="6" id="KW-0862">Zinc</keyword>
<evidence type="ECO:0000256" key="7">
    <source>
        <dbReference type="ARBA" id="ARBA00022997"/>
    </source>
</evidence>
<keyword evidence="8" id="KW-0482">Metalloprotease</keyword>
<evidence type="ECO:0000256" key="4">
    <source>
        <dbReference type="ARBA" id="ARBA00022723"/>
    </source>
</evidence>
<sequence length="414" mass="44723">MINTLKELVSIDSVCEMGEGGFPYGSGPAKALDCVLSKAEDLGFRTKNADYKYAFAEIGQGDEIVAVLGHLDVVPAGDGWNTPAFEATEKDGRIYGRGTVDDKGPTVAAMYAMKDLLDRGKPLNKRVRLIFGQCEEKGDWKDIEAYKANEELPCCGFTPDAEFPALYGEKGIVQLEVSTALAGSGLQEAEGGSAPNVVPGHCRLVVDGETFEADGVPAHGSTPWKGTNAITLAAEKVRAAGKTSKFVDFYLDHFGNTHHGENCGIAFEDEESGKISVNPGVLRIDGDQVKLSLDIRIPVTVSSDEVTGRLSETLKPFGATINIINNLRNVYLPKDGSEMMALLKAYREVTGDMSDPIIIGGGTYARGMDNVVAFGPLYPGQENVEHIANEYIGIKHMEELREIYYKALCNLLEK</sequence>
<gene>
    <name evidence="9" type="ORF">FYJ66_08745</name>
</gene>
<keyword evidence="3" id="KW-0645">Protease</keyword>
<dbReference type="SUPFAM" id="SSF53187">
    <property type="entry name" value="Zn-dependent exopeptidases"/>
    <property type="match status" value="1"/>
</dbReference>
<dbReference type="Pfam" id="PF01546">
    <property type="entry name" value="Peptidase_M20"/>
    <property type="match status" value="1"/>
</dbReference>
<comment type="cofactor">
    <cofactor evidence="1">
        <name>Zn(2+)</name>
        <dbReference type="ChEBI" id="CHEBI:29105"/>
    </cofactor>
</comment>
<dbReference type="InterPro" id="IPR002933">
    <property type="entry name" value="Peptidase_M20"/>
</dbReference>
<evidence type="ECO:0000313" key="9">
    <source>
        <dbReference type="EMBL" id="MST69665.1"/>
    </source>
</evidence>
<evidence type="ECO:0000256" key="3">
    <source>
        <dbReference type="ARBA" id="ARBA00022670"/>
    </source>
</evidence>
<dbReference type="InterPro" id="IPR036264">
    <property type="entry name" value="Bact_exopeptidase_dim_dom"/>
</dbReference>
<dbReference type="GO" id="GO:0008237">
    <property type="term" value="F:metallopeptidase activity"/>
    <property type="evidence" value="ECO:0007669"/>
    <property type="project" value="UniProtKB-KW"/>
</dbReference>
<dbReference type="PANTHER" id="PTHR43808:SF31">
    <property type="entry name" value="N-ACETYL-L-CITRULLINE DEACETYLASE"/>
    <property type="match status" value="1"/>
</dbReference>
<dbReference type="InterPro" id="IPR001261">
    <property type="entry name" value="ArgE/DapE_CS"/>
</dbReference>
<dbReference type="GO" id="GO:0008777">
    <property type="term" value="F:acetylornithine deacetylase activity"/>
    <property type="evidence" value="ECO:0007669"/>
    <property type="project" value="TreeGrafter"/>
</dbReference>
<dbReference type="GO" id="GO:0006508">
    <property type="term" value="P:proteolysis"/>
    <property type="evidence" value="ECO:0007669"/>
    <property type="project" value="UniProtKB-KW"/>
</dbReference>
<comment type="caution">
    <text evidence="9">The sequence shown here is derived from an EMBL/GenBank/DDBJ whole genome shotgun (WGS) entry which is preliminary data.</text>
</comment>
<evidence type="ECO:0000256" key="1">
    <source>
        <dbReference type="ARBA" id="ARBA00001947"/>
    </source>
</evidence>